<keyword evidence="1" id="KW-1185">Reference proteome</keyword>
<dbReference type="AlphaFoldDB" id="A0A914XEP2"/>
<evidence type="ECO:0000313" key="1">
    <source>
        <dbReference type="Proteomes" id="UP000887566"/>
    </source>
</evidence>
<name>A0A914XEP2_9BILA</name>
<reference evidence="2" key="1">
    <citation type="submission" date="2022-11" db="UniProtKB">
        <authorList>
            <consortium name="WormBaseParasite"/>
        </authorList>
    </citation>
    <scope>IDENTIFICATION</scope>
</reference>
<dbReference type="Proteomes" id="UP000887566">
    <property type="component" value="Unplaced"/>
</dbReference>
<evidence type="ECO:0000313" key="2">
    <source>
        <dbReference type="WBParaSite" id="PSAMB.scaffold7744size7183.g30479.t1"/>
    </source>
</evidence>
<protein>
    <submittedName>
        <fullName evidence="2">Uncharacterized protein</fullName>
    </submittedName>
</protein>
<dbReference type="WBParaSite" id="PSAMB.scaffold7744size7183.g30479.t1">
    <property type="protein sequence ID" value="PSAMB.scaffold7744size7183.g30479.t1"/>
    <property type="gene ID" value="PSAMB.scaffold7744size7183.g30479"/>
</dbReference>
<organism evidence="1 2">
    <name type="scientific">Plectus sambesii</name>
    <dbReference type="NCBI Taxonomy" id="2011161"/>
    <lineage>
        <taxon>Eukaryota</taxon>
        <taxon>Metazoa</taxon>
        <taxon>Ecdysozoa</taxon>
        <taxon>Nematoda</taxon>
        <taxon>Chromadorea</taxon>
        <taxon>Plectida</taxon>
        <taxon>Plectina</taxon>
        <taxon>Plectoidea</taxon>
        <taxon>Plectidae</taxon>
        <taxon>Plectus</taxon>
    </lineage>
</organism>
<accession>A0A914XEP2</accession>
<sequence>MEVDDANNSVEDMDVDNVHHDANDYVEDMDVDDVRDNANDYIEDMDVDDDDSNSSNNVEEMEVDNVDGLLSVVSNPGCLKTTGKRTSQDHHSTFNILCSTSGMAASMPCYLKKIATVYLLVLRAQVASAGVDFSSNIQVVNC</sequence>
<proteinExistence type="predicted"/>